<evidence type="ECO:0000313" key="3">
    <source>
        <dbReference type="Proteomes" id="UP000014803"/>
    </source>
</evidence>
<organism evidence="2 3">
    <name type="scientific">Sorangium cellulosum So0157-2</name>
    <dbReference type="NCBI Taxonomy" id="1254432"/>
    <lineage>
        <taxon>Bacteria</taxon>
        <taxon>Pseudomonadati</taxon>
        <taxon>Myxococcota</taxon>
        <taxon>Polyangia</taxon>
        <taxon>Polyangiales</taxon>
        <taxon>Polyangiaceae</taxon>
        <taxon>Sorangium</taxon>
    </lineage>
</organism>
<dbReference type="AlphaFoldDB" id="S4XSH1"/>
<accession>S4XSH1</accession>
<dbReference type="PATRIC" id="fig|1254432.3.peg.2903"/>
<proteinExistence type="predicted"/>
<evidence type="ECO:0000313" key="2">
    <source>
        <dbReference type="EMBL" id="AGP35341.1"/>
    </source>
</evidence>
<dbReference type="STRING" id="1254432.SCE1572_12910"/>
<dbReference type="EMBL" id="CP003969">
    <property type="protein sequence ID" value="AGP35341.1"/>
    <property type="molecule type" value="Genomic_DNA"/>
</dbReference>
<feature type="compositionally biased region" description="Basic and acidic residues" evidence="1">
    <location>
        <begin position="41"/>
        <end position="55"/>
    </location>
</feature>
<name>S4XSH1_SORCE</name>
<protein>
    <submittedName>
        <fullName evidence="2">Uncharacterized protein</fullName>
    </submittedName>
</protein>
<dbReference type="KEGG" id="scu:SCE1572_12910"/>
<dbReference type="HOGENOM" id="CLU_2791769_0_0_7"/>
<reference evidence="2 3" key="1">
    <citation type="journal article" date="2013" name="Sci. Rep.">
        <title>Extraordinary expansion of a Sorangium cellulosum genome from an alkaline milieu.</title>
        <authorList>
            <person name="Han K."/>
            <person name="Li Z.F."/>
            <person name="Peng R."/>
            <person name="Zhu L.P."/>
            <person name="Zhou T."/>
            <person name="Wang L.G."/>
            <person name="Li S.G."/>
            <person name="Zhang X.B."/>
            <person name="Hu W."/>
            <person name="Wu Z.H."/>
            <person name="Qin N."/>
            <person name="Li Y.Z."/>
        </authorList>
    </citation>
    <scope>NUCLEOTIDE SEQUENCE [LARGE SCALE GENOMIC DNA]</scope>
    <source>
        <strain evidence="2 3">So0157-2</strain>
    </source>
</reference>
<sequence length="68" mass="7485">MVARSMQRASSEPRAIRRVSRTRPWVHGGDATDDDEVDSMPGEHPEELSDVRRSGDAVLARACSHGRA</sequence>
<feature type="region of interest" description="Disordered" evidence="1">
    <location>
        <begin position="1"/>
        <end position="55"/>
    </location>
</feature>
<dbReference type="Proteomes" id="UP000014803">
    <property type="component" value="Chromosome"/>
</dbReference>
<gene>
    <name evidence="2" type="ORF">SCE1572_12910</name>
</gene>
<evidence type="ECO:0000256" key="1">
    <source>
        <dbReference type="SAM" id="MobiDB-lite"/>
    </source>
</evidence>